<protein>
    <submittedName>
        <fullName evidence="2">Uncharacterized protein</fullName>
    </submittedName>
</protein>
<dbReference type="RefSeq" id="WP_345917756.1">
    <property type="nucleotide sequence ID" value="NZ_JBDIVE010000001.1"/>
</dbReference>
<evidence type="ECO:0000313" key="2">
    <source>
        <dbReference type="EMBL" id="MEN3066986.1"/>
    </source>
</evidence>
<dbReference type="Proteomes" id="UP001410394">
    <property type="component" value="Unassembled WGS sequence"/>
</dbReference>
<dbReference type="EMBL" id="JBDIVE010000001">
    <property type="protein sequence ID" value="MEN3066986.1"/>
    <property type="molecule type" value="Genomic_DNA"/>
</dbReference>
<feature type="compositionally biased region" description="Acidic residues" evidence="1">
    <location>
        <begin position="59"/>
        <end position="69"/>
    </location>
</feature>
<proteinExistence type="predicted"/>
<organism evidence="2 3">
    <name type="scientific">Uliginosibacterium sediminicola</name>
    <dbReference type="NCBI Taxonomy" id="2024550"/>
    <lineage>
        <taxon>Bacteria</taxon>
        <taxon>Pseudomonadati</taxon>
        <taxon>Pseudomonadota</taxon>
        <taxon>Betaproteobacteria</taxon>
        <taxon>Rhodocyclales</taxon>
        <taxon>Zoogloeaceae</taxon>
        <taxon>Uliginosibacterium</taxon>
    </lineage>
</organism>
<feature type="region of interest" description="Disordered" evidence="1">
    <location>
        <begin position="36"/>
        <end position="92"/>
    </location>
</feature>
<sequence>MSDKTEREDGGLPGSNWALAMSIQNARRARLKISGNSLFADGGPGGGDGDGGGGTGGGDDSDGDSDGDSGGDSGGDGGGGGDGGSDGGGSDN</sequence>
<comment type="caution">
    <text evidence="2">The sequence shown here is derived from an EMBL/GenBank/DDBJ whole genome shotgun (WGS) entry which is preliminary data.</text>
</comment>
<evidence type="ECO:0000256" key="1">
    <source>
        <dbReference type="SAM" id="MobiDB-lite"/>
    </source>
</evidence>
<feature type="compositionally biased region" description="Gly residues" evidence="1">
    <location>
        <begin position="42"/>
        <end position="58"/>
    </location>
</feature>
<reference evidence="2 3" key="1">
    <citation type="journal article" date="2018" name="Int. J. Syst. Evol. Microbiol.">
        <title>Uliginosibacterium sediminicola sp. nov., isolated from freshwater sediment.</title>
        <authorList>
            <person name="Hwang W.M."/>
            <person name="Kim S.M."/>
            <person name="Kang K."/>
            <person name="Ahn T.Y."/>
        </authorList>
    </citation>
    <scope>NUCLEOTIDE SEQUENCE [LARGE SCALE GENOMIC DNA]</scope>
    <source>
        <strain evidence="2 3">M1-21</strain>
    </source>
</reference>
<gene>
    <name evidence="2" type="ORF">ABDB84_00770</name>
</gene>
<keyword evidence="3" id="KW-1185">Reference proteome</keyword>
<evidence type="ECO:0000313" key="3">
    <source>
        <dbReference type="Proteomes" id="UP001410394"/>
    </source>
</evidence>
<feature type="compositionally biased region" description="Gly residues" evidence="1">
    <location>
        <begin position="70"/>
        <end position="92"/>
    </location>
</feature>
<accession>A0ABU9YTW9</accession>
<name>A0ABU9YTW9_9RHOO</name>